<keyword evidence="2" id="KW-1185">Reference proteome</keyword>
<proteinExistence type="predicted"/>
<evidence type="ECO:0000313" key="1">
    <source>
        <dbReference type="EMBL" id="MCL6683742.1"/>
    </source>
</evidence>
<dbReference type="Proteomes" id="UP001165363">
    <property type="component" value="Unassembled WGS sequence"/>
</dbReference>
<protein>
    <submittedName>
        <fullName evidence="1">Flp family type IVb pilin</fullName>
    </submittedName>
</protein>
<reference evidence="1" key="1">
    <citation type="submission" date="2022-05" db="EMBL/GenBank/DDBJ databases">
        <authorList>
            <person name="Jo J.-H."/>
            <person name="Im W.-T."/>
        </authorList>
    </citation>
    <scope>NUCLEOTIDE SEQUENCE</scope>
    <source>
        <strain evidence="1">SE158</strain>
    </source>
</reference>
<dbReference type="EMBL" id="JAMGBD010000001">
    <property type="protein sequence ID" value="MCL6683742.1"/>
    <property type="molecule type" value="Genomic_DNA"/>
</dbReference>
<dbReference type="RefSeq" id="WP_249847785.1">
    <property type="nucleotide sequence ID" value="NZ_JAMGBD010000001.1"/>
</dbReference>
<comment type="caution">
    <text evidence="1">The sequence shown here is derived from an EMBL/GenBank/DDBJ whole genome shotgun (WGS) entry which is preliminary data.</text>
</comment>
<evidence type="ECO:0000313" key="2">
    <source>
        <dbReference type="Proteomes" id="UP001165363"/>
    </source>
</evidence>
<sequence length="62" mass="6279">MKKHRRFRKSESGAAAAEYALVLAILGAALTFGALSLGNAITDSLGEPNGCVAGTVASNINC</sequence>
<name>A0ABT0RM70_9SPHN</name>
<accession>A0ABT0RM70</accession>
<organism evidence="1 2">
    <name type="scientific">Sphingomonas alba</name>
    <dbReference type="NCBI Taxonomy" id="2908208"/>
    <lineage>
        <taxon>Bacteria</taxon>
        <taxon>Pseudomonadati</taxon>
        <taxon>Pseudomonadota</taxon>
        <taxon>Alphaproteobacteria</taxon>
        <taxon>Sphingomonadales</taxon>
        <taxon>Sphingomonadaceae</taxon>
        <taxon>Sphingomonas</taxon>
    </lineage>
</organism>
<gene>
    <name evidence="1" type="ORF">LZ536_07495</name>
</gene>